<organism evidence="2">
    <name type="scientific">Ochrobactrum phage ORM_20</name>
    <dbReference type="NCBI Taxonomy" id="2985243"/>
    <lineage>
        <taxon>Viruses</taxon>
    </lineage>
</organism>
<sequence>MFNFIHDTDHPVVEIIGFIATFGVFFGLAFIF</sequence>
<feature type="transmembrane region" description="Helical" evidence="1">
    <location>
        <begin position="12"/>
        <end position="31"/>
    </location>
</feature>
<accession>A0A9N6WTV4</accession>
<proteinExistence type="predicted"/>
<name>A0A9N6WTV4_9VIRU</name>
<keyword evidence="1" id="KW-0812">Transmembrane</keyword>
<evidence type="ECO:0000256" key="1">
    <source>
        <dbReference type="SAM" id="Phobius"/>
    </source>
</evidence>
<dbReference type="EMBL" id="OX359470">
    <property type="protein sequence ID" value="CAI3971283.1"/>
    <property type="molecule type" value="Genomic_DNA"/>
</dbReference>
<keyword evidence="1" id="KW-1133">Transmembrane helix</keyword>
<protein>
    <submittedName>
        <fullName evidence="2">Uncharacterized protein</fullName>
    </submittedName>
</protein>
<keyword evidence="1" id="KW-0472">Membrane</keyword>
<reference evidence="2" key="1">
    <citation type="submission" date="2022-10" db="EMBL/GenBank/DDBJ databases">
        <authorList>
            <person name="Meaden S."/>
        </authorList>
    </citation>
    <scope>NUCLEOTIDE SEQUENCE</scope>
</reference>
<gene>
    <name evidence="2" type="ORF">ORM20_00234</name>
</gene>
<evidence type="ECO:0000313" key="2">
    <source>
        <dbReference type="EMBL" id="CAI3971283.1"/>
    </source>
</evidence>